<dbReference type="Proteomes" id="UP000325315">
    <property type="component" value="Unassembled WGS sequence"/>
</dbReference>
<dbReference type="Gene3D" id="3.30.420.10">
    <property type="entry name" value="Ribonuclease H-like superfamily/Ribonuclease H"/>
    <property type="match status" value="1"/>
</dbReference>
<evidence type="ECO:0000313" key="2">
    <source>
        <dbReference type="EMBL" id="KAA3487260.1"/>
    </source>
</evidence>
<evidence type="ECO:0000313" key="3">
    <source>
        <dbReference type="Proteomes" id="UP000325315"/>
    </source>
</evidence>
<name>A0A5B6WZC1_9ROSI</name>
<reference evidence="3" key="1">
    <citation type="journal article" date="2019" name="Plant Biotechnol. J.">
        <title>Genome sequencing of the Australian wild diploid species Gossypium australe highlights disease resistance and delayed gland morphogenesis.</title>
        <authorList>
            <person name="Cai Y."/>
            <person name="Cai X."/>
            <person name="Wang Q."/>
            <person name="Wang P."/>
            <person name="Zhang Y."/>
            <person name="Cai C."/>
            <person name="Xu Y."/>
            <person name="Wang K."/>
            <person name="Zhou Z."/>
            <person name="Wang C."/>
            <person name="Geng S."/>
            <person name="Li B."/>
            <person name="Dong Q."/>
            <person name="Hou Y."/>
            <person name="Wang H."/>
            <person name="Ai P."/>
            <person name="Liu Z."/>
            <person name="Yi F."/>
            <person name="Sun M."/>
            <person name="An G."/>
            <person name="Cheng J."/>
            <person name="Zhang Y."/>
            <person name="Shi Q."/>
            <person name="Xie Y."/>
            <person name="Shi X."/>
            <person name="Chang Y."/>
            <person name="Huang F."/>
            <person name="Chen Y."/>
            <person name="Hong S."/>
            <person name="Mi L."/>
            <person name="Sun Q."/>
            <person name="Zhang L."/>
            <person name="Zhou B."/>
            <person name="Peng R."/>
            <person name="Zhang X."/>
            <person name="Liu F."/>
        </authorList>
    </citation>
    <scope>NUCLEOTIDE SEQUENCE [LARGE SCALE GENOMIC DNA]</scope>
    <source>
        <strain evidence="3">cv. PA1801</strain>
    </source>
</reference>
<dbReference type="InterPro" id="IPR036397">
    <property type="entry name" value="RNaseH_sf"/>
</dbReference>
<dbReference type="OrthoDB" id="1909122at2759"/>
<dbReference type="Pfam" id="PF24626">
    <property type="entry name" value="SH3_Tf2-1"/>
    <property type="match status" value="1"/>
</dbReference>
<comment type="caution">
    <text evidence="2">The sequence shown here is derived from an EMBL/GenBank/DDBJ whole genome shotgun (WGS) entry which is preliminary data.</text>
</comment>
<sequence>MDYSLEKLAELYVNEIVRLHCVPLSIISDRDSSKLHEALDTKLKFSRAFHPQTDGQTERVIQILEDMLRCCIIEFEVEFAYNNSYQVSLKMTPYEALYERKCRSPLCWSELSERKLERVVLIRDNLKAATNPYRLTLPPKLEKIHNVFHVSMLRRYKSDPSHIVAPCHIEIQLDLSYFEGPIKILAREVKELRNKKVPLVKVLWKHHGVEESMWETEEWMKSQYPNLFSGYY</sequence>
<feature type="domain" description="Tf2-1-like SH3-like" evidence="1">
    <location>
        <begin position="130"/>
        <end position="156"/>
    </location>
</feature>
<dbReference type="AlphaFoldDB" id="A0A5B6WZC1"/>
<dbReference type="InterPro" id="IPR056924">
    <property type="entry name" value="SH3_Tf2-1"/>
</dbReference>
<protein>
    <submittedName>
        <fullName evidence="2">DNA/RNA polymerases superfamily protein</fullName>
    </submittedName>
</protein>
<dbReference type="InterPro" id="IPR016197">
    <property type="entry name" value="Chromo-like_dom_sf"/>
</dbReference>
<dbReference type="PANTHER" id="PTHR46148:SF44">
    <property type="entry name" value="GAG-POL POLYPROTEIN"/>
    <property type="match status" value="1"/>
</dbReference>
<dbReference type="PANTHER" id="PTHR46148">
    <property type="entry name" value="CHROMO DOMAIN-CONTAINING PROTEIN"/>
    <property type="match status" value="1"/>
</dbReference>
<keyword evidence="3" id="KW-1185">Reference proteome</keyword>
<dbReference type="GO" id="GO:0003676">
    <property type="term" value="F:nucleic acid binding"/>
    <property type="evidence" value="ECO:0007669"/>
    <property type="project" value="InterPro"/>
</dbReference>
<dbReference type="SUPFAM" id="SSF54160">
    <property type="entry name" value="Chromo domain-like"/>
    <property type="match status" value="1"/>
</dbReference>
<organism evidence="2 3">
    <name type="scientific">Gossypium australe</name>
    <dbReference type="NCBI Taxonomy" id="47621"/>
    <lineage>
        <taxon>Eukaryota</taxon>
        <taxon>Viridiplantae</taxon>
        <taxon>Streptophyta</taxon>
        <taxon>Embryophyta</taxon>
        <taxon>Tracheophyta</taxon>
        <taxon>Spermatophyta</taxon>
        <taxon>Magnoliopsida</taxon>
        <taxon>eudicotyledons</taxon>
        <taxon>Gunneridae</taxon>
        <taxon>Pentapetalae</taxon>
        <taxon>rosids</taxon>
        <taxon>malvids</taxon>
        <taxon>Malvales</taxon>
        <taxon>Malvaceae</taxon>
        <taxon>Malvoideae</taxon>
        <taxon>Gossypium</taxon>
    </lineage>
</organism>
<dbReference type="InterPro" id="IPR012337">
    <property type="entry name" value="RNaseH-like_sf"/>
</dbReference>
<accession>A0A5B6WZC1</accession>
<evidence type="ECO:0000259" key="1">
    <source>
        <dbReference type="Pfam" id="PF24626"/>
    </source>
</evidence>
<dbReference type="EMBL" id="SMMG02000001">
    <property type="protein sequence ID" value="KAA3487260.1"/>
    <property type="molecule type" value="Genomic_DNA"/>
</dbReference>
<proteinExistence type="predicted"/>
<gene>
    <name evidence="2" type="ORF">EPI10_031098</name>
</gene>
<dbReference type="SUPFAM" id="SSF53098">
    <property type="entry name" value="Ribonuclease H-like"/>
    <property type="match status" value="1"/>
</dbReference>